<dbReference type="AlphaFoldDB" id="A0A2G9S2M7"/>
<dbReference type="EMBL" id="KV929101">
    <property type="protein sequence ID" value="PIO34325.1"/>
    <property type="molecule type" value="Genomic_DNA"/>
</dbReference>
<accession>A0A2G9S2M7</accession>
<proteinExistence type="predicted"/>
<reference evidence="3" key="1">
    <citation type="journal article" date="2017" name="Nat. Commun.">
        <title>The North American bullfrog draft genome provides insight into hormonal regulation of long noncoding RNA.</title>
        <authorList>
            <person name="Hammond S.A."/>
            <person name="Warren R.L."/>
            <person name="Vandervalk B.P."/>
            <person name="Kucuk E."/>
            <person name="Khan H."/>
            <person name="Gibb E.A."/>
            <person name="Pandoh P."/>
            <person name="Kirk H."/>
            <person name="Zhao Y."/>
            <person name="Jones M."/>
            <person name="Mungall A.J."/>
            <person name="Coope R."/>
            <person name="Pleasance S."/>
            <person name="Moore R.A."/>
            <person name="Holt R.A."/>
            <person name="Round J.M."/>
            <person name="Ohora S."/>
            <person name="Walle B.V."/>
            <person name="Veldhoen N."/>
            <person name="Helbing C.C."/>
            <person name="Birol I."/>
        </authorList>
    </citation>
    <scope>NUCLEOTIDE SEQUENCE [LARGE SCALE GENOMIC DNA]</scope>
</reference>
<evidence type="ECO:0000313" key="3">
    <source>
        <dbReference type="Proteomes" id="UP000228934"/>
    </source>
</evidence>
<feature type="compositionally biased region" description="Pro residues" evidence="1">
    <location>
        <begin position="7"/>
        <end position="16"/>
    </location>
</feature>
<evidence type="ECO:0000313" key="2">
    <source>
        <dbReference type="EMBL" id="PIO34325.1"/>
    </source>
</evidence>
<gene>
    <name evidence="2" type="ORF">AB205_0089250</name>
</gene>
<keyword evidence="3" id="KW-1185">Reference proteome</keyword>
<dbReference type="Proteomes" id="UP000228934">
    <property type="component" value="Unassembled WGS sequence"/>
</dbReference>
<name>A0A2G9S2M7_AQUCT</name>
<organism evidence="2 3">
    <name type="scientific">Aquarana catesbeiana</name>
    <name type="common">American bullfrog</name>
    <name type="synonym">Rana catesbeiana</name>
    <dbReference type="NCBI Taxonomy" id="8400"/>
    <lineage>
        <taxon>Eukaryota</taxon>
        <taxon>Metazoa</taxon>
        <taxon>Chordata</taxon>
        <taxon>Craniata</taxon>
        <taxon>Vertebrata</taxon>
        <taxon>Euteleostomi</taxon>
        <taxon>Amphibia</taxon>
        <taxon>Batrachia</taxon>
        <taxon>Anura</taxon>
        <taxon>Neobatrachia</taxon>
        <taxon>Ranoidea</taxon>
        <taxon>Ranidae</taxon>
        <taxon>Aquarana</taxon>
    </lineage>
</organism>
<feature type="region of interest" description="Disordered" evidence="1">
    <location>
        <begin position="1"/>
        <end position="25"/>
    </location>
</feature>
<protein>
    <submittedName>
        <fullName evidence="2">Uncharacterized protein</fullName>
    </submittedName>
</protein>
<sequence length="35" mass="3830">MTRSSSPPSPSMPYPLPRDSEGKCPACWLEPTAPR</sequence>
<evidence type="ECO:0000256" key="1">
    <source>
        <dbReference type="SAM" id="MobiDB-lite"/>
    </source>
</evidence>